<dbReference type="RefSeq" id="WP_100921023.1">
    <property type="nucleotide sequence ID" value="NZ_CP020370.1"/>
</dbReference>
<gene>
    <name evidence="1" type="ORF">THSYN_21915</name>
</gene>
<reference evidence="1 2" key="1">
    <citation type="submission" date="2017-03" db="EMBL/GenBank/DDBJ databases">
        <title>Complete genome sequence of Candidatus 'Thiodictyon syntrophicum' sp. nov. strain Cad16T, a photolithoautotroph purple sulfur bacterium isolated from an alpine meromictic lake.</title>
        <authorList>
            <person name="Luedin S.M."/>
            <person name="Pothier J.F."/>
            <person name="Danza F."/>
            <person name="Storelli N."/>
            <person name="Wittwer M."/>
            <person name="Tonolla M."/>
        </authorList>
    </citation>
    <scope>NUCLEOTIDE SEQUENCE [LARGE SCALE GENOMIC DNA]</scope>
    <source>
        <strain evidence="1 2">Cad16T</strain>
    </source>
</reference>
<protein>
    <submittedName>
        <fullName evidence="1">Uncharacterized protein</fullName>
    </submittedName>
</protein>
<dbReference type="SUPFAM" id="SSF52980">
    <property type="entry name" value="Restriction endonuclease-like"/>
    <property type="match status" value="1"/>
</dbReference>
<dbReference type="OrthoDB" id="26750at2"/>
<dbReference type="InterPro" id="IPR008538">
    <property type="entry name" value="Uma2"/>
</dbReference>
<proteinExistence type="predicted"/>
<evidence type="ECO:0000313" key="1">
    <source>
        <dbReference type="EMBL" id="AUB83333.1"/>
    </source>
</evidence>
<name>A0A2K8UCM3_9GAMM</name>
<accession>A0A2K8UCM3</accession>
<evidence type="ECO:0000313" key="2">
    <source>
        <dbReference type="Proteomes" id="UP000232638"/>
    </source>
</evidence>
<dbReference type="PANTHER" id="PTHR36558:SF1">
    <property type="entry name" value="RESTRICTION ENDONUCLEASE DOMAIN-CONTAINING PROTEIN-RELATED"/>
    <property type="match status" value="1"/>
</dbReference>
<dbReference type="KEGG" id="tsy:THSYN_21915"/>
<keyword evidence="2" id="KW-1185">Reference proteome</keyword>
<sequence>MGLPQCTPLLSVGDYLSFERADETRHEYLDGLIYAMAGESLEHSTISANLIGILHGQLHGRSCRVLSPGTESFDRGEKFQRYRAHLESLEDFVLVSSRYPTVGLFLRRPGGFWLYSEVAGLAAALVLPSIGCTVPLAQLYERVELPLRPQAPDTDTANPSLTYHLAATGARERARTLLEGLSAQKFPERDAARVLLGQLAAGR</sequence>
<dbReference type="InterPro" id="IPR012296">
    <property type="entry name" value="Nuclease_put_TT1808"/>
</dbReference>
<dbReference type="AlphaFoldDB" id="A0A2K8UCM3"/>
<dbReference type="PANTHER" id="PTHR36558">
    <property type="entry name" value="GLR1098 PROTEIN"/>
    <property type="match status" value="1"/>
</dbReference>
<dbReference type="InterPro" id="IPR011335">
    <property type="entry name" value="Restrct_endonuc-II-like"/>
</dbReference>
<dbReference type="Proteomes" id="UP000232638">
    <property type="component" value="Chromosome"/>
</dbReference>
<dbReference type="CDD" id="cd06260">
    <property type="entry name" value="DUF820-like"/>
    <property type="match status" value="1"/>
</dbReference>
<organism evidence="1 2">
    <name type="scientific">Candidatus Thiodictyon syntrophicum</name>
    <dbReference type="NCBI Taxonomy" id="1166950"/>
    <lineage>
        <taxon>Bacteria</taxon>
        <taxon>Pseudomonadati</taxon>
        <taxon>Pseudomonadota</taxon>
        <taxon>Gammaproteobacteria</taxon>
        <taxon>Chromatiales</taxon>
        <taxon>Chromatiaceae</taxon>
        <taxon>Thiodictyon</taxon>
    </lineage>
</organism>
<dbReference type="Gene3D" id="3.90.1570.10">
    <property type="entry name" value="tt1808, chain A"/>
    <property type="match status" value="1"/>
</dbReference>
<dbReference type="EMBL" id="CP020370">
    <property type="protein sequence ID" value="AUB83333.1"/>
    <property type="molecule type" value="Genomic_DNA"/>
</dbReference>